<dbReference type="RefSeq" id="WP_131838280.1">
    <property type="nucleotide sequence ID" value="NZ_SLWB01000002.1"/>
</dbReference>
<evidence type="ECO:0000313" key="1">
    <source>
        <dbReference type="EMBL" id="TCN72220.1"/>
    </source>
</evidence>
<dbReference type="Pfam" id="PF19775">
    <property type="entry name" value="DUF6261"/>
    <property type="match status" value="1"/>
</dbReference>
<dbReference type="InterPro" id="IPR046228">
    <property type="entry name" value="DUF6261"/>
</dbReference>
<dbReference type="EMBL" id="SLWB01000002">
    <property type="protein sequence ID" value="TCN72220.1"/>
    <property type="molecule type" value="Genomic_DNA"/>
</dbReference>
<organism evidence="1 2">
    <name type="scientific">Acetobacteroides hydrogenigenes</name>
    <dbReference type="NCBI Taxonomy" id="979970"/>
    <lineage>
        <taxon>Bacteria</taxon>
        <taxon>Pseudomonadati</taxon>
        <taxon>Bacteroidota</taxon>
        <taxon>Bacteroidia</taxon>
        <taxon>Bacteroidales</taxon>
        <taxon>Rikenellaceae</taxon>
        <taxon>Acetobacteroides</taxon>
    </lineage>
</organism>
<dbReference type="AlphaFoldDB" id="A0A4V2RQN6"/>
<accession>A0A4V2RQN6</accession>
<proteinExistence type="predicted"/>
<reference evidence="1 2" key="1">
    <citation type="submission" date="2019-03" db="EMBL/GenBank/DDBJ databases">
        <title>Genomic Encyclopedia of Archaeal and Bacterial Type Strains, Phase II (KMG-II): from individual species to whole genera.</title>
        <authorList>
            <person name="Goeker M."/>
        </authorList>
    </citation>
    <scope>NUCLEOTIDE SEQUENCE [LARGE SCALE GENOMIC DNA]</scope>
    <source>
        <strain evidence="1 2">RL-C</strain>
    </source>
</reference>
<sequence>MIEPHSFQAMRITEKGAFADKVLAKANPYGEKDTELKPLIEEATSKNQIFSKAMQKLSLAAITKLMNEDDDQRDSGIGNLESYALSCSKRKDPVWAKAGQEVVNALKAVGWDMNYRGNQDETKLIDIFLEQIEAQPTLKQALATISAQGWIDEIREGQTNYKLHDAQREAAEKPGSSITSREAARDLGFAIDKLFRYINFQIEFKGSATYATLADEINKTIAAYRATIRQRATRAENDEKENL</sequence>
<evidence type="ECO:0000313" key="2">
    <source>
        <dbReference type="Proteomes" id="UP000294830"/>
    </source>
</evidence>
<dbReference type="OrthoDB" id="1115936at2"/>
<dbReference type="Proteomes" id="UP000294830">
    <property type="component" value="Unassembled WGS sequence"/>
</dbReference>
<comment type="caution">
    <text evidence="1">The sequence shown here is derived from an EMBL/GenBank/DDBJ whole genome shotgun (WGS) entry which is preliminary data.</text>
</comment>
<gene>
    <name evidence="1" type="ORF">CLV25_102183</name>
</gene>
<keyword evidence="2" id="KW-1185">Reference proteome</keyword>
<protein>
    <submittedName>
        <fullName evidence="1">Uncharacterized protein</fullName>
    </submittedName>
</protein>
<name>A0A4V2RQN6_9BACT</name>